<feature type="region of interest" description="Disordered" evidence="3">
    <location>
        <begin position="1"/>
        <end position="43"/>
    </location>
</feature>
<dbReference type="EMBL" id="AHZU02001195">
    <property type="protein sequence ID" value="KFG35087.1"/>
    <property type="molecule type" value="Genomic_DNA"/>
</dbReference>
<dbReference type="InterPro" id="IPR036188">
    <property type="entry name" value="FAD/NAD-bd_sf"/>
</dbReference>
<comment type="caution">
    <text evidence="5">The sequence shown here is derived from an EMBL/GenBank/DDBJ whole genome shotgun (WGS) entry which is preliminary data.</text>
</comment>
<evidence type="ECO:0000256" key="3">
    <source>
        <dbReference type="SAM" id="MobiDB-lite"/>
    </source>
</evidence>
<dbReference type="PANTHER" id="PTHR13789:SF309">
    <property type="entry name" value="PUTATIVE (AFU_ORTHOLOGUE AFUA_6G14510)-RELATED"/>
    <property type="match status" value="1"/>
</dbReference>
<accession>A0A086JSG9</accession>
<name>A0A086JSG9_TOXGO</name>
<feature type="region of interest" description="Disordered" evidence="3">
    <location>
        <begin position="337"/>
        <end position="404"/>
    </location>
</feature>
<proteinExistence type="predicted"/>
<evidence type="ECO:0000256" key="2">
    <source>
        <dbReference type="ARBA" id="ARBA00023033"/>
    </source>
</evidence>
<feature type="domain" description="FAD dependent oxidoreductase" evidence="4">
    <location>
        <begin position="157"/>
        <end position="253"/>
    </location>
</feature>
<dbReference type="OrthoDB" id="2102672at2759"/>
<organism evidence="5 6">
    <name type="scientific">Toxoplasma gondii GAB2-2007-GAL-DOM2</name>
    <dbReference type="NCBI Taxonomy" id="1130820"/>
    <lineage>
        <taxon>Eukaryota</taxon>
        <taxon>Sar</taxon>
        <taxon>Alveolata</taxon>
        <taxon>Apicomplexa</taxon>
        <taxon>Conoidasida</taxon>
        <taxon>Coccidia</taxon>
        <taxon>Eucoccidiorida</taxon>
        <taxon>Eimeriorina</taxon>
        <taxon>Sarcocystidae</taxon>
        <taxon>Toxoplasma</taxon>
    </lineage>
</organism>
<keyword evidence="1" id="KW-0560">Oxidoreductase</keyword>
<evidence type="ECO:0000313" key="5">
    <source>
        <dbReference type="EMBL" id="KFG35087.1"/>
    </source>
</evidence>
<keyword evidence="2" id="KW-0503">Monooxygenase</keyword>
<dbReference type="PANTHER" id="PTHR13789">
    <property type="entry name" value="MONOOXYGENASE"/>
    <property type="match status" value="1"/>
</dbReference>
<evidence type="ECO:0000313" key="6">
    <source>
        <dbReference type="Proteomes" id="UP000028837"/>
    </source>
</evidence>
<feature type="compositionally biased region" description="Low complexity" evidence="3">
    <location>
        <begin position="337"/>
        <end position="351"/>
    </location>
</feature>
<reference evidence="5 6" key="1">
    <citation type="submission" date="2014-02" db="EMBL/GenBank/DDBJ databases">
        <authorList>
            <person name="Sibley D."/>
            <person name="Venepally P."/>
            <person name="Karamycheva S."/>
            <person name="Hadjithomas M."/>
            <person name="Khan A."/>
            <person name="Brunk B."/>
            <person name="Roos D."/>
            <person name="Caler E."/>
            <person name="Lorenzi H."/>
        </authorList>
    </citation>
    <scope>NUCLEOTIDE SEQUENCE [LARGE SCALE GENOMIC DNA]</scope>
    <source>
        <strain evidence="5 6">GAB2-2007-GAL-DOM2</strain>
    </source>
</reference>
<dbReference type="GO" id="GO:0004497">
    <property type="term" value="F:monooxygenase activity"/>
    <property type="evidence" value="ECO:0007669"/>
    <property type="project" value="UniProtKB-KW"/>
</dbReference>
<feature type="compositionally biased region" description="Polar residues" evidence="3">
    <location>
        <begin position="13"/>
        <end position="31"/>
    </location>
</feature>
<dbReference type="Proteomes" id="UP000028837">
    <property type="component" value="Unassembled WGS sequence"/>
</dbReference>
<gene>
    <name evidence="5" type="ORF">TGDOM2_207965</name>
</gene>
<dbReference type="InterPro" id="IPR050493">
    <property type="entry name" value="FAD-dep_Monooxygenase_BioMet"/>
</dbReference>
<dbReference type="VEuPathDB" id="ToxoDB:TGDOM2_207965"/>
<dbReference type="Gene3D" id="3.50.50.60">
    <property type="entry name" value="FAD/NAD(P)-binding domain"/>
    <property type="match status" value="2"/>
</dbReference>
<protein>
    <recommendedName>
        <fullName evidence="4">FAD dependent oxidoreductase domain-containing protein</fullName>
    </recommendedName>
</protein>
<dbReference type="AlphaFoldDB" id="A0A086JSG9"/>
<evidence type="ECO:0000259" key="4">
    <source>
        <dbReference type="Pfam" id="PF01266"/>
    </source>
</evidence>
<dbReference type="InterPro" id="IPR006076">
    <property type="entry name" value="FAD-dep_OxRdtase"/>
</dbReference>
<dbReference type="SUPFAM" id="SSF51905">
    <property type="entry name" value="FAD/NAD(P)-binding domain"/>
    <property type="match status" value="1"/>
</dbReference>
<evidence type="ECO:0000256" key="1">
    <source>
        <dbReference type="ARBA" id="ARBA00023002"/>
    </source>
</evidence>
<dbReference type="Pfam" id="PF01266">
    <property type="entry name" value="DAO"/>
    <property type="match status" value="1"/>
</dbReference>
<feature type="compositionally biased region" description="Basic and acidic residues" evidence="3">
    <location>
        <begin position="379"/>
        <end position="388"/>
    </location>
</feature>
<sequence>MESTAALAMTPQPLLSSPYSSGNLSNASPAGSSFPVDHTKTGQKRSHFGANNCVDGSGIEFSSLQVATESTCSPTVSVPDSTAESECPPTPCGDLGEGATVASQPPAVTSDTNVDGQTTSAAQLHGQRCRLAAPPHLSESGATASQPACHSDQQRVDVAVIGAGLAGLTAALAVHRKTGRVVHVYEKEDADQWISSSSAAFGASPGSRGESGTLQEEYEAREILLRTNGLDALRCIDEQLACDVLECGHIVYSDCLDVFDFDVEATASSLVFGIYWSDLQQILYRHCQQYPNGIFFCFKKHLKCALSSHTPPPSSSEADSTMIVSLCASSLSPPSTVSTASSTGTPTASSPGFVNFTGGGAESGESDASKCSGKGRSRTTHDPSHLSRTENYSSSTADKHNARDCPHVKHETTHKKYSGVSLSFYNGGDVEAKLVIGADGPCSSARGDSDELLPHYREDSTDASAVKIPLQQSRFDWPRIQYQGLAEVSVDEPDLTRNIWLFHKETGSHISVIKALGPNILTWSITQQAQDSEAAENSHEVNAKQRALSVVSSILNGATGKARNVAGLLLRVIDRTSDEDIQVLRLHPPARSSCRWTRLDDQLVLVGNAAHPISPNIGQSHDLTIEDAVQLAYCLSDWEHNDSIAAQRFARIRKQSLVHVIKLSEAVHANMWLNNMEQCDESVHEMETETPSDAALFTRANFVPVRSILWAQDSQELMENAQLETEYM</sequence>